<evidence type="ECO:0000256" key="1">
    <source>
        <dbReference type="ARBA" id="ARBA00002494"/>
    </source>
</evidence>
<dbReference type="RefSeq" id="WP_377788405.1">
    <property type="nucleotide sequence ID" value="NZ_JBHLYQ010000025.1"/>
</dbReference>
<dbReference type="SUPFAM" id="SSF50022">
    <property type="entry name" value="ISP domain"/>
    <property type="match status" value="1"/>
</dbReference>
<evidence type="ECO:0000256" key="10">
    <source>
        <dbReference type="ARBA" id="ARBA00022723"/>
    </source>
</evidence>
<keyword evidence="8 20" id="KW-0812">Transmembrane</keyword>
<evidence type="ECO:0000256" key="12">
    <source>
        <dbReference type="ARBA" id="ARBA00023002"/>
    </source>
</evidence>
<evidence type="ECO:0000256" key="6">
    <source>
        <dbReference type="ARBA" id="ARBA00022475"/>
    </source>
</evidence>
<feature type="transmembrane region" description="Helical" evidence="20">
    <location>
        <begin position="46"/>
        <end position="65"/>
    </location>
</feature>
<keyword evidence="9" id="KW-0001">2Fe-2S</keyword>
<keyword evidence="7" id="KW-0249">Electron transport</keyword>
<evidence type="ECO:0000256" key="8">
    <source>
        <dbReference type="ARBA" id="ARBA00022692"/>
    </source>
</evidence>
<keyword evidence="23" id="KW-1185">Reference proteome</keyword>
<dbReference type="InterPro" id="IPR017941">
    <property type="entry name" value="Rieske_2Fe-2S"/>
</dbReference>
<dbReference type="Pfam" id="PF00355">
    <property type="entry name" value="Rieske"/>
    <property type="match status" value="1"/>
</dbReference>
<keyword evidence="13" id="KW-0408">Iron</keyword>
<dbReference type="EMBL" id="JBHLYQ010000025">
    <property type="protein sequence ID" value="MFC0081299.1"/>
    <property type="molecule type" value="Genomic_DNA"/>
</dbReference>
<sequence length="333" mass="35535">MSDEEQQASQGGVATEGHGGSEPLPLASFDDPHLQPLAKHPRRAEVAVAALLAIGVLGFAAYGGIYWVGGQPQIEGITLGVGLFAFGFGLAAWGKYLLPQGPFVEQRHPLRSTDDERAAMAAVITERGGIAVRRRGFLGGILALGATVMGVVLAFPLLRSLGPVPKKSLDTTNWTKGSYLVDSLGRRVHVTDLEVGGALTVFPEGFTNDEVDMAVDQTILIRVAGPDVDVVTTPHRATWGPDGYLAFSKVCTHAGCPVGLFQHQTLQLLCPCHQSLFDVGEGRPANPVFGPAPRPLPQLPLYVDEDGFLRAQAGYDQPIGPGFWERTTRVHYA</sequence>
<evidence type="ECO:0000256" key="11">
    <source>
        <dbReference type="ARBA" id="ARBA00022989"/>
    </source>
</evidence>
<dbReference type="Proteomes" id="UP001589788">
    <property type="component" value="Unassembled WGS sequence"/>
</dbReference>
<keyword evidence="16" id="KW-1015">Disulfide bond</keyword>
<feature type="region of interest" description="Disordered" evidence="19">
    <location>
        <begin position="1"/>
        <end position="32"/>
    </location>
</feature>
<evidence type="ECO:0000256" key="14">
    <source>
        <dbReference type="ARBA" id="ARBA00023014"/>
    </source>
</evidence>
<dbReference type="InterPro" id="IPR014349">
    <property type="entry name" value="Rieske_Fe-S_prot"/>
</dbReference>
<keyword evidence="15 20" id="KW-0472">Membrane</keyword>
<comment type="caution">
    <text evidence="22">The sequence shown here is derived from an EMBL/GenBank/DDBJ whole genome shotgun (WGS) entry which is preliminary data.</text>
</comment>
<keyword evidence="5" id="KW-0813">Transport</keyword>
<gene>
    <name evidence="22" type="ORF">ACFFRE_03880</name>
</gene>
<evidence type="ECO:0000256" key="4">
    <source>
        <dbReference type="ARBA" id="ARBA00015816"/>
    </source>
</evidence>
<dbReference type="PROSITE" id="PS51296">
    <property type="entry name" value="RIESKE"/>
    <property type="match status" value="1"/>
</dbReference>
<dbReference type="Pfam" id="PF19297">
    <property type="entry name" value="QcrA_N"/>
    <property type="match status" value="1"/>
</dbReference>
<evidence type="ECO:0000256" key="13">
    <source>
        <dbReference type="ARBA" id="ARBA00023004"/>
    </source>
</evidence>
<dbReference type="PANTHER" id="PTHR10134">
    <property type="entry name" value="CYTOCHROME B-C1 COMPLEX SUBUNIT RIESKE, MITOCHONDRIAL"/>
    <property type="match status" value="1"/>
</dbReference>
<accession>A0ABV6C4S2</accession>
<dbReference type="InterPro" id="IPR045603">
    <property type="entry name" value="QcrA_N"/>
</dbReference>
<keyword evidence="7" id="KW-0679">Respiratory chain</keyword>
<evidence type="ECO:0000256" key="7">
    <source>
        <dbReference type="ARBA" id="ARBA00022660"/>
    </source>
</evidence>
<feature type="transmembrane region" description="Helical" evidence="20">
    <location>
        <begin position="137"/>
        <end position="158"/>
    </location>
</feature>
<comment type="function">
    <text evidence="1">Iron-sulfur subunit of the cytochrome bc1 complex, an essential component of the respiratory electron transport chain required for ATP synthesis. The bc1 complex catalyzes the oxidation of menaquinol and the reduction of cytochrome c in the respiratory chain. The bc1 complex operates through a Q-cycle mechanism that couples electron transfer to generation of the proton gradient that drives ATP synthesis.</text>
</comment>
<keyword evidence="6" id="KW-1003">Cell membrane</keyword>
<name>A0ABV6C4S2_9ACTN</name>
<keyword evidence="12" id="KW-0560">Oxidoreductase</keyword>
<keyword evidence="14" id="KW-0411">Iron-sulfur</keyword>
<evidence type="ECO:0000256" key="18">
    <source>
        <dbReference type="ARBA" id="ARBA00032409"/>
    </source>
</evidence>
<evidence type="ECO:0000256" key="19">
    <source>
        <dbReference type="SAM" id="MobiDB-lite"/>
    </source>
</evidence>
<evidence type="ECO:0000256" key="17">
    <source>
        <dbReference type="ARBA" id="ARBA00029586"/>
    </source>
</evidence>
<evidence type="ECO:0000256" key="9">
    <source>
        <dbReference type="ARBA" id="ARBA00022714"/>
    </source>
</evidence>
<evidence type="ECO:0000256" key="15">
    <source>
        <dbReference type="ARBA" id="ARBA00023136"/>
    </source>
</evidence>
<proteinExistence type="inferred from homology"/>
<comment type="subcellular location">
    <subcellularLocation>
        <location evidence="2">Cell membrane</location>
        <topology evidence="2">Multi-pass membrane protein</topology>
    </subcellularLocation>
</comment>
<protein>
    <recommendedName>
        <fullName evidence="4">Cytochrome bc1 complex Rieske iron-sulfur subunit</fullName>
    </recommendedName>
    <alternativeName>
        <fullName evidence="17">Cytochrome bc1 reductase complex subunit QcrA</fullName>
    </alternativeName>
    <alternativeName>
        <fullName evidence="18">Rieske iron-sulfur protein</fullName>
    </alternativeName>
</protein>
<evidence type="ECO:0000256" key="3">
    <source>
        <dbReference type="ARBA" id="ARBA00010651"/>
    </source>
</evidence>
<keyword evidence="10" id="KW-0479">Metal-binding</keyword>
<evidence type="ECO:0000313" key="22">
    <source>
        <dbReference type="EMBL" id="MFC0081299.1"/>
    </source>
</evidence>
<organism evidence="22 23">
    <name type="scientific">Aciditerrimonas ferrireducens</name>
    <dbReference type="NCBI Taxonomy" id="667306"/>
    <lineage>
        <taxon>Bacteria</taxon>
        <taxon>Bacillati</taxon>
        <taxon>Actinomycetota</taxon>
        <taxon>Acidimicrobiia</taxon>
        <taxon>Acidimicrobiales</taxon>
        <taxon>Acidimicrobiaceae</taxon>
        <taxon>Aciditerrimonas</taxon>
    </lineage>
</organism>
<evidence type="ECO:0000259" key="21">
    <source>
        <dbReference type="PROSITE" id="PS51296"/>
    </source>
</evidence>
<evidence type="ECO:0000256" key="16">
    <source>
        <dbReference type="ARBA" id="ARBA00023157"/>
    </source>
</evidence>
<evidence type="ECO:0000256" key="2">
    <source>
        <dbReference type="ARBA" id="ARBA00004651"/>
    </source>
</evidence>
<dbReference type="Gene3D" id="2.102.10.10">
    <property type="entry name" value="Rieske [2Fe-2S] iron-sulphur domain"/>
    <property type="match status" value="1"/>
</dbReference>
<keyword evidence="11 20" id="KW-1133">Transmembrane helix</keyword>
<evidence type="ECO:0000313" key="23">
    <source>
        <dbReference type="Proteomes" id="UP001589788"/>
    </source>
</evidence>
<comment type="similarity">
    <text evidence="3">Belongs to the Rieske iron-sulfur protein family.</text>
</comment>
<evidence type="ECO:0000256" key="5">
    <source>
        <dbReference type="ARBA" id="ARBA00022448"/>
    </source>
</evidence>
<dbReference type="InterPro" id="IPR036922">
    <property type="entry name" value="Rieske_2Fe-2S_sf"/>
</dbReference>
<dbReference type="CDD" id="cd03467">
    <property type="entry name" value="Rieske"/>
    <property type="match status" value="1"/>
</dbReference>
<feature type="transmembrane region" description="Helical" evidence="20">
    <location>
        <begin position="77"/>
        <end position="98"/>
    </location>
</feature>
<reference evidence="22 23" key="1">
    <citation type="submission" date="2024-09" db="EMBL/GenBank/DDBJ databases">
        <authorList>
            <person name="Sun Q."/>
            <person name="Mori K."/>
        </authorList>
    </citation>
    <scope>NUCLEOTIDE SEQUENCE [LARGE SCALE GENOMIC DNA]</scope>
    <source>
        <strain evidence="22 23">JCM 15389</strain>
    </source>
</reference>
<feature type="domain" description="Rieske" evidence="21">
    <location>
        <begin position="220"/>
        <end position="310"/>
    </location>
</feature>
<evidence type="ECO:0000256" key="20">
    <source>
        <dbReference type="SAM" id="Phobius"/>
    </source>
</evidence>